<proteinExistence type="predicted"/>
<dbReference type="OrthoDB" id="9814067at2"/>
<dbReference type="Proteomes" id="UP000191980">
    <property type="component" value="Unassembled WGS sequence"/>
</dbReference>
<reference evidence="1 2" key="1">
    <citation type="submission" date="2015-12" db="EMBL/GenBank/DDBJ databases">
        <authorList>
            <person name="Shamseldin A."/>
            <person name="Moawad H."/>
            <person name="Abd El-Rahim W.M."/>
            <person name="Sadowsky M.J."/>
        </authorList>
    </citation>
    <scope>NUCLEOTIDE SEQUENCE [LARGE SCALE GENOMIC DNA]</scope>
    <source>
        <strain evidence="1 2">WF1</strain>
    </source>
</reference>
<dbReference type="AlphaFoldDB" id="A0A1V8M592"/>
<dbReference type="RefSeq" id="WP_080521303.1">
    <property type="nucleotide sequence ID" value="NZ_LPUF01000001.1"/>
</dbReference>
<name>A0A1V8M592_9GAMM</name>
<sequence>MKGQIYLGDEEFVSAMQDKIEISQDDWNIPKKKKRALAESLSVIAQQAEDRNSAIMTAYATRVYSQREIGEYFDLHPSTVVIIVRRASNS</sequence>
<evidence type="ECO:0000313" key="2">
    <source>
        <dbReference type="Proteomes" id="UP000191980"/>
    </source>
</evidence>
<organism evidence="1 2">
    <name type="scientific">Methyloprofundus sedimenti</name>
    <dbReference type="NCBI Taxonomy" id="1420851"/>
    <lineage>
        <taxon>Bacteria</taxon>
        <taxon>Pseudomonadati</taxon>
        <taxon>Pseudomonadota</taxon>
        <taxon>Gammaproteobacteria</taxon>
        <taxon>Methylococcales</taxon>
        <taxon>Methylococcaceae</taxon>
        <taxon>Methyloprofundus</taxon>
    </lineage>
</organism>
<dbReference type="STRING" id="1420851.AU255_01870"/>
<evidence type="ECO:0000313" key="1">
    <source>
        <dbReference type="EMBL" id="OQK16678.1"/>
    </source>
</evidence>
<gene>
    <name evidence="1" type="ORF">AU255_01870</name>
</gene>
<keyword evidence="2" id="KW-1185">Reference proteome</keyword>
<protein>
    <submittedName>
        <fullName evidence="1">Uncharacterized protein</fullName>
    </submittedName>
</protein>
<dbReference type="EMBL" id="LPUF01000001">
    <property type="protein sequence ID" value="OQK16678.1"/>
    <property type="molecule type" value="Genomic_DNA"/>
</dbReference>
<comment type="caution">
    <text evidence="1">The sequence shown here is derived from an EMBL/GenBank/DDBJ whole genome shotgun (WGS) entry which is preliminary data.</text>
</comment>
<accession>A0A1V8M592</accession>